<keyword evidence="1" id="KW-1133">Transmembrane helix</keyword>
<evidence type="ECO:0000313" key="2">
    <source>
        <dbReference type="EMBL" id="KAK3878138.1"/>
    </source>
</evidence>
<accession>A0AAE1KNR4</accession>
<keyword evidence="1" id="KW-0812">Transmembrane</keyword>
<gene>
    <name evidence="2" type="ORF">Pcinc_017201</name>
</gene>
<evidence type="ECO:0000256" key="1">
    <source>
        <dbReference type="SAM" id="Phobius"/>
    </source>
</evidence>
<feature type="transmembrane region" description="Helical" evidence="1">
    <location>
        <begin position="66"/>
        <end position="89"/>
    </location>
</feature>
<dbReference type="EMBL" id="JAWQEG010001584">
    <property type="protein sequence ID" value="KAK3878138.1"/>
    <property type="molecule type" value="Genomic_DNA"/>
</dbReference>
<feature type="transmembrane region" description="Helical" evidence="1">
    <location>
        <begin position="38"/>
        <end position="54"/>
    </location>
</feature>
<comment type="caution">
    <text evidence="2">The sequence shown here is derived from an EMBL/GenBank/DDBJ whole genome shotgun (WGS) entry which is preliminary data.</text>
</comment>
<dbReference type="AlphaFoldDB" id="A0AAE1KNR4"/>
<dbReference type="Proteomes" id="UP001286313">
    <property type="component" value="Unassembled WGS sequence"/>
</dbReference>
<evidence type="ECO:0000313" key="3">
    <source>
        <dbReference type="Proteomes" id="UP001286313"/>
    </source>
</evidence>
<reference evidence="2" key="1">
    <citation type="submission" date="2023-10" db="EMBL/GenBank/DDBJ databases">
        <title>Genome assemblies of two species of porcelain crab, Petrolisthes cinctipes and Petrolisthes manimaculis (Anomura: Porcellanidae).</title>
        <authorList>
            <person name="Angst P."/>
        </authorList>
    </citation>
    <scope>NUCLEOTIDE SEQUENCE</scope>
    <source>
        <strain evidence="2">PB745_01</strain>
        <tissue evidence="2">Gill</tissue>
    </source>
</reference>
<organism evidence="2 3">
    <name type="scientific">Petrolisthes cinctipes</name>
    <name type="common">Flat porcelain crab</name>
    <dbReference type="NCBI Taxonomy" id="88211"/>
    <lineage>
        <taxon>Eukaryota</taxon>
        <taxon>Metazoa</taxon>
        <taxon>Ecdysozoa</taxon>
        <taxon>Arthropoda</taxon>
        <taxon>Crustacea</taxon>
        <taxon>Multicrustacea</taxon>
        <taxon>Malacostraca</taxon>
        <taxon>Eumalacostraca</taxon>
        <taxon>Eucarida</taxon>
        <taxon>Decapoda</taxon>
        <taxon>Pleocyemata</taxon>
        <taxon>Anomura</taxon>
        <taxon>Galatheoidea</taxon>
        <taxon>Porcellanidae</taxon>
        <taxon>Petrolisthes</taxon>
    </lineage>
</organism>
<keyword evidence="3" id="KW-1185">Reference proteome</keyword>
<sequence length="135" mass="14754">MLLYLSTRSKVPSAVFLHLPFSSPSTSAACHPSPPSNLIYLFLLPFPYFSYLFLSLHSSPTTLLSLLLLPPPFTLLPLPLLFPFLYSLYFCSSPSSTLLSLLLPSPSLYSPLSTSPALPLSPSCSVTIRLKFSSL</sequence>
<name>A0AAE1KNR4_PETCI</name>
<proteinExistence type="predicted"/>
<protein>
    <submittedName>
        <fullName evidence="2">Uncharacterized protein</fullName>
    </submittedName>
</protein>
<keyword evidence="1" id="KW-0472">Membrane</keyword>